<reference evidence="1" key="1">
    <citation type="submission" date="2018-08" db="EMBL/GenBank/DDBJ databases">
        <title>Murine metabolic-syndrome-specific gut microbial biobank.</title>
        <authorList>
            <person name="Liu C."/>
        </authorList>
    </citation>
    <scope>NUCLEOTIDE SEQUENCE [LARGE SCALE GENOMIC DNA]</scope>
    <source>
        <strain evidence="1">Z82</strain>
    </source>
</reference>
<dbReference type="EMBL" id="QWKH01000150">
    <property type="protein sequence ID" value="NBI35541.1"/>
    <property type="molecule type" value="Genomic_DNA"/>
</dbReference>
<name>A0A7C9JEV7_9BACT</name>
<sequence length="112" mass="12246">MKTYPVSELVAQAAASLAEDGYSLLMVSDSFSDGCPMIVAGNGREAVFAPVRISSGRGFCRNTVNALNRPIWRRCAREFLRDEGIDAAKISFVNMSARHLSGDAYALRRSWA</sequence>
<dbReference type="AlphaFoldDB" id="A0A7C9JEV7"/>
<evidence type="ECO:0000313" key="1">
    <source>
        <dbReference type="EMBL" id="NBI35541.1"/>
    </source>
</evidence>
<organism evidence="1">
    <name type="scientific">Muribaculaceae bacterium Z82</name>
    <dbReference type="NCBI Taxonomy" id="2304548"/>
    <lineage>
        <taxon>Bacteria</taxon>
        <taxon>Pseudomonadati</taxon>
        <taxon>Bacteroidota</taxon>
        <taxon>Bacteroidia</taxon>
        <taxon>Bacteroidales</taxon>
        <taxon>Muribaculaceae</taxon>
    </lineage>
</organism>
<comment type="caution">
    <text evidence="1">The sequence shown here is derived from an EMBL/GenBank/DDBJ whole genome shotgun (WGS) entry which is preliminary data.</text>
</comment>
<accession>A0A7C9JEV7</accession>
<gene>
    <name evidence="1" type="ORF">D1639_10985</name>
</gene>
<proteinExistence type="predicted"/>
<protein>
    <submittedName>
        <fullName evidence="1">Uncharacterized protein</fullName>
    </submittedName>
</protein>